<organism evidence="2 3">
    <name type="scientific">Hephaestia caeni</name>
    <dbReference type="NCBI Taxonomy" id="645617"/>
    <lineage>
        <taxon>Bacteria</taxon>
        <taxon>Pseudomonadati</taxon>
        <taxon>Pseudomonadota</taxon>
        <taxon>Alphaproteobacteria</taxon>
        <taxon>Sphingomonadales</taxon>
        <taxon>Sphingomonadaceae</taxon>
        <taxon>Hephaestia</taxon>
    </lineage>
</organism>
<accession>A0A397PI75</accession>
<dbReference type="Pfam" id="PF01272">
    <property type="entry name" value="GreA_GreB"/>
    <property type="match status" value="1"/>
</dbReference>
<dbReference type="Gene3D" id="3.10.50.30">
    <property type="entry name" value="Transcription elongation factor, GreA/GreB, C-terminal domain"/>
    <property type="match status" value="1"/>
</dbReference>
<evidence type="ECO:0000259" key="1">
    <source>
        <dbReference type="Pfam" id="PF01272"/>
    </source>
</evidence>
<dbReference type="SUPFAM" id="SSF54534">
    <property type="entry name" value="FKBP-like"/>
    <property type="match status" value="1"/>
</dbReference>
<sequence>MSVAFRRESDEEHKEPRFELPLPAGPNIVTPRGLRLICDQVLVLEQSLAADPAEPESRQRELRYWNTRAATAELAPPPPEGEVAIGTRVHFRLDGAERTIDIVGADEADPAAQRIGFAAPLAQAMIGAESGDTLPFNDRPEAIEILAAFPIPAEDDA</sequence>
<dbReference type="RefSeq" id="WP_119034332.1">
    <property type="nucleotide sequence ID" value="NZ_QXDC01000002.1"/>
</dbReference>
<dbReference type="GO" id="GO:0032784">
    <property type="term" value="P:regulation of DNA-templated transcription elongation"/>
    <property type="evidence" value="ECO:0007669"/>
    <property type="project" value="InterPro"/>
</dbReference>
<dbReference type="AlphaFoldDB" id="A0A397PI75"/>
<protein>
    <submittedName>
        <fullName evidence="2">GreA/GreB family transcription elongation factor</fullName>
    </submittedName>
</protein>
<dbReference type="GO" id="GO:0003746">
    <property type="term" value="F:translation elongation factor activity"/>
    <property type="evidence" value="ECO:0007669"/>
    <property type="project" value="UniProtKB-KW"/>
</dbReference>
<comment type="caution">
    <text evidence="2">The sequence shown here is derived from an EMBL/GenBank/DDBJ whole genome shotgun (WGS) entry which is preliminary data.</text>
</comment>
<dbReference type="EMBL" id="QXDC01000002">
    <property type="protein sequence ID" value="RIA45844.1"/>
    <property type="molecule type" value="Genomic_DNA"/>
</dbReference>
<evidence type="ECO:0000313" key="3">
    <source>
        <dbReference type="Proteomes" id="UP000266568"/>
    </source>
</evidence>
<keyword evidence="2" id="KW-0251">Elongation factor</keyword>
<dbReference type="InterPro" id="IPR001437">
    <property type="entry name" value="Tscrpt_elong_fac_GreA/B_C"/>
</dbReference>
<feature type="domain" description="Transcription elongation factor GreA/GreB C-terminal" evidence="1">
    <location>
        <begin position="79"/>
        <end position="136"/>
    </location>
</feature>
<proteinExistence type="predicted"/>
<reference evidence="2 3" key="1">
    <citation type="submission" date="2018-08" db="EMBL/GenBank/DDBJ databases">
        <title>Genomic Encyclopedia of Type Strains, Phase IV (KMG-IV): sequencing the most valuable type-strain genomes for metagenomic binning, comparative biology and taxonomic classification.</title>
        <authorList>
            <person name="Goeker M."/>
        </authorList>
    </citation>
    <scope>NUCLEOTIDE SEQUENCE [LARGE SCALE GENOMIC DNA]</scope>
    <source>
        <strain evidence="2 3">DSM 25527</strain>
    </source>
</reference>
<gene>
    <name evidence="2" type="ORF">DFR49_0372</name>
</gene>
<dbReference type="GO" id="GO:0003677">
    <property type="term" value="F:DNA binding"/>
    <property type="evidence" value="ECO:0007669"/>
    <property type="project" value="InterPro"/>
</dbReference>
<keyword evidence="3" id="KW-1185">Reference proteome</keyword>
<evidence type="ECO:0000313" key="2">
    <source>
        <dbReference type="EMBL" id="RIA45844.1"/>
    </source>
</evidence>
<dbReference type="InterPro" id="IPR036953">
    <property type="entry name" value="GreA/GreB_C_sf"/>
</dbReference>
<name>A0A397PI75_9SPHN</name>
<dbReference type="OrthoDB" id="8537952at2"/>
<dbReference type="Proteomes" id="UP000266568">
    <property type="component" value="Unassembled WGS sequence"/>
</dbReference>
<keyword evidence="2" id="KW-0648">Protein biosynthesis</keyword>